<feature type="compositionally biased region" description="Low complexity" evidence="1">
    <location>
        <begin position="67"/>
        <end position="86"/>
    </location>
</feature>
<name>A0A974NFY9_9GAMM</name>
<dbReference type="Pfam" id="PF20249">
    <property type="entry name" value="VasX_N"/>
    <property type="match status" value="1"/>
</dbReference>
<dbReference type="InterPro" id="IPR046864">
    <property type="entry name" value="VasX_N"/>
</dbReference>
<accession>A0A974NFY9</accession>
<reference evidence="3 4" key="1">
    <citation type="submission" date="2021-01" db="EMBL/GenBank/DDBJ databases">
        <title>Entomomonas sp. F2A isolated from a house cricket (Acheta domesticus).</title>
        <authorList>
            <person name="Spergser J."/>
            <person name="Busse H.-J."/>
        </authorList>
    </citation>
    <scope>NUCLEOTIDE SEQUENCE [LARGE SCALE GENOMIC DNA]</scope>
    <source>
        <strain evidence="3 4">F2A</strain>
    </source>
</reference>
<evidence type="ECO:0000259" key="2">
    <source>
        <dbReference type="Pfam" id="PF20249"/>
    </source>
</evidence>
<proteinExistence type="predicted"/>
<dbReference type="CDD" id="cd20708">
    <property type="entry name" value="MIX_IV"/>
    <property type="match status" value="1"/>
</dbReference>
<protein>
    <recommendedName>
        <fullName evidence="2">Toxin VasX N-terminal region domain-containing protein</fullName>
    </recommendedName>
</protein>
<dbReference type="KEGG" id="eaz:JHT90_02100"/>
<gene>
    <name evidence="3" type="ORF">JHT90_02100</name>
</gene>
<keyword evidence="4" id="KW-1185">Reference proteome</keyword>
<evidence type="ECO:0000256" key="1">
    <source>
        <dbReference type="SAM" id="MobiDB-lite"/>
    </source>
</evidence>
<sequence>MTTDVETKLDTTKLDPNEVAAGLDAGATTEPASCPLMADTVQLLPIRYAYVENLDPFKEARKKPLPETTTNTNETSTKVTTENTESEQTYFGANLEEIVVYPRPHPIGYRLIRDGWLYIVEVATDSRIYEYVLKDGVVTQRTYKGGTMSNANRSTYEGIEQRTGKDKALVFKKDRVLYVAFSEVQWTNRKCNQVLKTEERKLLMQEIDLRGVNCEHQNDHLITKEIAEKYIAEVAEEYKAPSYDVEFKEEKTAYSWENKDISNFKKVPIGKLTAQVVPECQKGNYLFMVVNDYIGMMQDLAKEQDMVTDWLGDWSEKNDNSLKYNVGSYIDSTLTITANNATSKGASDWINELTPEQKEKLFDYVNYKIEFDRIEPFLWHYKYDETYDRFEKDGRTDKFYEMDAELSAKKKAMLASIGEKQYKEHEQEIEALEEAQIKYLHGTFWGTRGLNQLVDTVKLKKYLDIERPKYKRWQNRLGTITAARVKLFTEHFYMTTWYFDSDVDDQHKDVLLIEQSCTHNILRNDYSIDTIAKYFNEHPYYIFPAFQTNYTAEYYNKTRPKVAKWLRDTKKVLDAYTSGKGTDFQELEKIMDKAYWKKILEAPVSIQDIQKLRQLNYSQAIYNTLTDILDDLSNPRATAAAQKAITSNLQQLENMVNKLSLAQRASFLIDIKQHGYVEINESPMATKKAQAHIDVSLTILKNIQANKQKIAQYTKQRKQLYNPNSMESKGLSYKVRKDKIASLKATIAKLQTENTSYIKALDNRQAQLQTLVSPLQAGEVPFSLRFTVPAEQQKMLNYEKQILASKFYGNDAKGVYSAVKSTNVPIILLCLNVKNLITVWNKYEKDKELGEIVRGPLTASILGTISATLSVIQTFHTSLIKQAITQVEGISSKTAGAVLASKLSKVSLLLTGSAQIIGGIASYITLIATHQKWIEAIYDGDTAKAAAAISVLAGNYGNAGVSTVGTIHTAIAARGLYKDIKIAKMAVRTAWAVRGAKFATSIARLTPVGLGFTALQLIGEFAYNYYNLSDSQEWFERCYWGRKNKGWNQQQHNQKLAEALLKPSIADQGVVVDNGQHWRVLQLIIPGQLSQSLQDRPIEWEAMWFQNGMDYPHKDTQIGEYLWQHSKIISPAPLTIEWRLPWIDKADWSEIYHSNTLFIRLYHTPDMATEPLNSDKQAIAYRIPLRAWDKKNKEQTDFIKPEKGSKIPKIAEKVTYKGEING</sequence>
<dbReference type="AlphaFoldDB" id="A0A974NFY9"/>
<feature type="domain" description="Toxin VasX N-terminal region" evidence="2">
    <location>
        <begin position="34"/>
        <end position="213"/>
    </location>
</feature>
<evidence type="ECO:0000313" key="4">
    <source>
        <dbReference type="Proteomes" id="UP000595278"/>
    </source>
</evidence>
<feature type="region of interest" description="Disordered" evidence="1">
    <location>
        <begin position="61"/>
        <end position="86"/>
    </location>
</feature>
<dbReference type="Proteomes" id="UP000595278">
    <property type="component" value="Chromosome"/>
</dbReference>
<organism evidence="3 4">
    <name type="scientific">Entomomonas asaccharolytica</name>
    <dbReference type="NCBI Taxonomy" id="2785331"/>
    <lineage>
        <taxon>Bacteria</taxon>
        <taxon>Pseudomonadati</taxon>
        <taxon>Pseudomonadota</taxon>
        <taxon>Gammaproteobacteria</taxon>
        <taxon>Pseudomonadales</taxon>
        <taxon>Pseudomonadaceae</taxon>
        <taxon>Entomomonas</taxon>
    </lineage>
</organism>
<evidence type="ECO:0000313" key="3">
    <source>
        <dbReference type="EMBL" id="QQP86070.1"/>
    </source>
</evidence>
<dbReference type="EMBL" id="CP067393">
    <property type="protein sequence ID" value="QQP86070.1"/>
    <property type="molecule type" value="Genomic_DNA"/>
</dbReference>
<dbReference type="RefSeq" id="WP_201093526.1">
    <property type="nucleotide sequence ID" value="NZ_CP067393.1"/>
</dbReference>